<dbReference type="SUPFAM" id="SSF50985">
    <property type="entry name" value="RCC1/BLIP-II"/>
    <property type="match status" value="1"/>
</dbReference>
<sequence>MNGTTRRHRRWAAGAAATLGATLLTAGVSVAADAAEFNGEIDAIAFGLGYDHIGSGATKGPEQLGSKFDLAHSDLYRADIVHLESGGKDGGDGIALTKNGTVITWGENSTGIAGNGGTDAKPTATALDTTGSELDGKVVTTVAISSQTAYALTSDGSVFAWGEGSEGQIGNGARDDVFRPTRVPVTGTPLDGQDITGLFSTADGAMVQTASGDVYGWGINATILDPTSNTRSFDTPVQLNTAGSDLDGKTIADMRVLPFNEKDWTASAVARTTDGTVVSWGTTSLSY</sequence>
<dbReference type="Pfam" id="PF00415">
    <property type="entry name" value="RCC1"/>
    <property type="match status" value="1"/>
</dbReference>
<evidence type="ECO:0008006" key="4">
    <source>
        <dbReference type="Google" id="ProtNLM"/>
    </source>
</evidence>
<proteinExistence type="predicted"/>
<dbReference type="InterPro" id="IPR000408">
    <property type="entry name" value="Reg_chr_condens"/>
</dbReference>
<evidence type="ECO:0000313" key="3">
    <source>
        <dbReference type="Proteomes" id="UP001244427"/>
    </source>
</evidence>
<feature type="chain" id="PRO_5043914113" description="Regulator of chromosome condensation (RCC1) repeat-containing protein" evidence="1">
    <location>
        <begin position="32"/>
        <end position="287"/>
    </location>
</feature>
<feature type="signal peptide" evidence="1">
    <location>
        <begin position="1"/>
        <end position="31"/>
    </location>
</feature>
<dbReference type="PANTHER" id="PTHR45982">
    <property type="entry name" value="REGULATOR OF CHROMOSOME CONDENSATION"/>
    <property type="match status" value="1"/>
</dbReference>
<dbReference type="PROSITE" id="PS50012">
    <property type="entry name" value="RCC1_3"/>
    <property type="match status" value="2"/>
</dbReference>
<protein>
    <recommendedName>
        <fullName evidence="4">Regulator of chromosome condensation (RCC1) repeat-containing protein</fullName>
    </recommendedName>
</protein>
<comment type="caution">
    <text evidence="2">The sequence shown here is derived from an EMBL/GenBank/DDBJ whole genome shotgun (WGS) entry which is preliminary data.</text>
</comment>
<evidence type="ECO:0000313" key="2">
    <source>
        <dbReference type="EMBL" id="MDQ0647232.1"/>
    </source>
</evidence>
<dbReference type="Gene3D" id="2.130.10.30">
    <property type="entry name" value="Regulator of chromosome condensation 1/beta-lactamase-inhibitor protein II"/>
    <property type="match status" value="1"/>
</dbReference>
<gene>
    <name evidence="2" type="ORF">QFZ53_001428</name>
</gene>
<accession>A0AAW8EVW1</accession>
<keyword evidence="1" id="KW-0732">Signal</keyword>
<dbReference type="InterPro" id="IPR051553">
    <property type="entry name" value="Ran_GTPase-activating"/>
</dbReference>
<dbReference type="EMBL" id="JAUSXV010000001">
    <property type="protein sequence ID" value="MDQ0647232.1"/>
    <property type="molecule type" value="Genomic_DNA"/>
</dbReference>
<dbReference type="InterPro" id="IPR009091">
    <property type="entry name" value="RCC1/BLIP-II"/>
</dbReference>
<keyword evidence="3" id="KW-1185">Reference proteome</keyword>
<organism evidence="2 3">
    <name type="scientific">Microbacterium natoriense</name>
    <dbReference type="NCBI Taxonomy" id="284570"/>
    <lineage>
        <taxon>Bacteria</taxon>
        <taxon>Bacillati</taxon>
        <taxon>Actinomycetota</taxon>
        <taxon>Actinomycetes</taxon>
        <taxon>Micrococcales</taxon>
        <taxon>Microbacteriaceae</taxon>
        <taxon>Microbacterium</taxon>
    </lineage>
</organism>
<evidence type="ECO:0000256" key="1">
    <source>
        <dbReference type="SAM" id="SignalP"/>
    </source>
</evidence>
<dbReference type="AlphaFoldDB" id="A0AAW8EVW1"/>
<reference evidence="2 3" key="1">
    <citation type="submission" date="2023-07" db="EMBL/GenBank/DDBJ databases">
        <title>Comparative genomics of wheat-associated soil bacteria to identify genetic determinants of phenazine resistance.</title>
        <authorList>
            <person name="Mouncey N."/>
        </authorList>
    </citation>
    <scope>NUCLEOTIDE SEQUENCE [LARGE SCALE GENOMIC DNA]</scope>
    <source>
        <strain evidence="2 3">W4I9-1</strain>
    </source>
</reference>
<dbReference type="Proteomes" id="UP001244427">
    <property type="component" value="Unassembled WGS sequence"/>
</dbReference>
<dbReference type="PANTHER" id="PTHR45982:SF1">
    <property type="entry name" value="REGULATOR OF CHROMOSOME CONDENSATION"/>
    <property type="match status" value="1"/>
</dbReference>
<name>A0AAW8EVW1_9MICO</name>